<dbReference type="Gene3D" id="3.90.180.10">
    <property type="entry name" value="Medium-chain alcohol dehydrogenases, catalytic domain"/>
    <property type="match status" value="2"/>
</dbReference>
<keyword evidence="2" id="KW-0479">Metal-binding</keyword>
<gene>
    <name evidence="5" type="ORF">Triagg1_8382</name>
</gene>
<feature type="domain" description="Alcohol dehydrogenase-like C-terminal" evidence="4">
    <location>
        <begin position="135"/>
        <end position="264"/>
    </location>
</feature>
<comment type="caution">
    <text evidence="5">The sequence shown here is derived from an EMBL/GenBank/DDBJ whole genome shotgun (WGS) entry which is preliminary data.</text>
</comment>
<dbReference type="InterPro" id="IPR036291">
    <property type="entry name" value="NAD(P)-bd_dom_sf"/>
</dbReference>
<sequence length="314" mass="34492">MATMRAVVFNGKYDVSVEDRPLPQIEDSRDIIVKVQYAGLCGTGECFYCTRGLTSRCVKVALIGTTVLDGAQAEYVRIPLADSTAVLAPPEIDEKLLVLMADILPTGYFAASNGYALLKDTERKDAVVAVVGCGPVGLCAIVSALQFKPRHLFAIDSIPDRLERAKQLGAEPLNFATDLEGLKKRVFEVTEGRGIDVALEIVGQSQALRLAFDILRPWGVISSIGVHYGEVPWTGNEAYHKNLRLQMGRCPVRAVFPPALEVLKKTQHLLGFMCDNIISVEDAQEAYRQFEKGKIQKVIFAFGDDVPKKRLNIP</sequence>
<dbReference type="Proteomes" id="UP001273209">
    <property type="component" value="Unassembled WGS sequence"/>
</dbReference>
<protein>
    <recommendedName>
        <fullName evidence="4">Alcohol dehydrogenase-like C-terminal domain-containing protein</fullName>
    </recommendedName>
</protein>
<organism evidence="5 6">
    <name type="scientific">Trichoderma aggressivum f. europaeum</name>
    <dbReference type="NCBI Taxonomy" id="173218"/>
    <lineage>
        <taxon>Eukaryota</taxon>
        <taxon>Fungi</taxon>
        <taxon>Dikarya</taxon>
        <taxon>Ascomycota</taxon>
        <taxon>Pezizomycotina</taxon>
        <taxon>Sordariomycetes</taxon>
        <taxon>Hypocreomycetidae</taxon>
        <taxon>Hypocreales</taxon>
        <taxon>Hypocreaceae</taxon>
        <taxon>Trichoderma</taxon>
    </lineage>
</organism>
<dbReference type="InterPro" id="IPR011032">
    <property type="entry name" value="GroES-like_sf"/>
</dbReference>
<dbReference type="PANTHER" id="PTHR42813:SF2">
    <property type="entry name" value="DEHYDROGENASE, ZINC-CONTAINING, PUTATIVE (AFU_ORTHOLOGUE AFUA_2G02810)-RELATED"/>
    <property type="match status" value="1"/>
</dbReference>
<dbReference type="AlphaFoldDB" id="A0AAE1IAD6"/>
<evidence type="ECO:0000259" key="4">
    <source>
        <dbReference type="Pfam" id="PF00107"/>
    </source>
</evidence>
<dbReference type="GO" id="GO:0046872">
    <property type="term" value="F:metal ion binding"/>
    <property type="evidence" value="ECO:0007669"/>
    <property type="project" value="UniProtKB-KW"/>
</dbReference>
<dbReference type="SUPFAM" id="SSF50129">
    <property type="entry name" value="GroES-like"/>
    <property type="match status" value="1"/>
</dbReference>
<dbReference type="GeneID" id="87923127"/>
<dbReference type="EMBL" id="JAWRVG010000041">
    <property type="protein sequence ID" value="KAK4065830.1"/>
    <property type="molecule type" value="Genomic_DNA"/>
</dbReference>
<proteinExistence type="predicted"/>
<evidence type="ECO:0000313" key="5">
    <source>
        <dbReference type="EMBL" id="KAK4065830.1"/>
    </source>
</evidence>
<evidence type="ECO:0000256" key="2">
    <source>
        <dbReference type="ARBA" id="ARBA00022723"/>
    </source>
</evidence>
<evidence type="ECO:0000256" key="3">
    <source>
        <dbReference type="ARBA" id="ARBA00022833"/>
    </source>
</evidence>
<accession>A0AAE1IAD6</accession>
<comment type="cofactor">
    <cofactor evidence="1">
        <name>Zn(2+)</name>
        <dbReference type="ChEBI" id="CHEBI:29105"/>
    </cofactor>
</comment>
<evidence type="ECO:0000256" key="1">
    <source>
        <dbReference type="ARBA" id="ARBA00001947"/>
    </source>
</evidence>
<reference evidence="5" key="1">
    <citation type="submission" date="2023-11" db="EMBL/GenBank/DDBJ databases">
        <title>The genome sequences of three competitors of mushroom-forming fungi.</title>
        <authorList>
            <person name="Beijen E."/>
            <person name="Ohm R.A."/>
        </authorList>
    </citation>
    <scope>NUCLEOTIDE SEQUENCE</scope>
    <source>
        <strain evidence="5">CBS 100526</strain>
    </source>
</reference>
<keyword evidence="3" id="KW-0862">Zinc</keyword>
<dbReference type="SUPFAM" id="SSF51735">
    <property type="entry name" value="NAD(P)-binding Rossmann-fold domains"/>
    <property type="match status" value="1"/>
</dbReference>
<keyword evidence="6" id="KW-1185">Reference proteome</keyword>
<dbReference type="Pfam" id="PF00107">
    <property type="entry name" value="ADH_zinc_N"/>
    <property type="match status" value="1"/>
</dbReference>
<dbReference type="InterPro" id="IPR013149">
    <property type="entry name" value="ADH-like_C"/>
</dbReference>
<dbReference type="RefSeq" id="XP_062752575.1">
    <property type="nucleotide sequence ID" value="XM_062903222.1"/>
</dbReference>
<evidence type="ECO:0000313" key="6">
    <source>
        <dbReference type="Proteomes" id="UP001273209"/>
    </source>
</evidence>
<name>A0AAE1IAD6_9HYPO</name>
<dbReference type="PANTHER" id="PTHR42813">
    <property type="entry name" value="ZINC-TYPE ALCOHOL DEHYDROGENASE-LIKE"/>
    <property type="match status" value="1"/>
</dbReference>
<dbReference type="Gene3D" id="3.40.50.720">
    <property type="entry name" value="NAD(P)-binding Rossmann-like Domain"/>
    <property type="match status" value="1"/>
</dbReference>